<dbReference type="AlphaFoldDB" id="A0A372ZRX0"/>
<feature type="transmembrane region" description="Helical" evidence="1">
    <location>
        <begin position="92"/>
        <end position="111"/>
    </location>
</feature>
<keyword evidence="4" id="KW-1185">Reference proteome</keyword>
<accession>A0A372ZRX0</accession>
<feature type="transmembrane region" description="Helical" evidence="1">
    <location>
        <begin position="21"/>
        <end position="47"/>
    </location>
</feature>
<evidence type="ECO:0000313" key="4">
    <source>
        <dbReference type="Proteomes" id="UP000263377"/>
    </source>
</evidence>
<sequence>MASSTSGVGPTARGREQYPYASGWTIFAGVMLITAGLMAIFQGSAAITHDSLLVVTRSYVYAMNTEGWGWIHLILGVFVVVAGVALFSGAAWARIVGLVVAGLGMIANFLWLPYYPLWAIVLIAIDALVIWALCVGTIKTDPI</sequence>
<proteinExistence type="predicted"/>
<feature type="transmembrane region" description="Helical" evidence="1">
    <location>
        <begin position="67"/>
        <end position="87"/>
    </location>
</feature>
<dbReference type="EMBL" id="QVIG01000001">
    <property type="protein sequence ID" value="RGD58150.1"/>
    <property type="molecule type" value="Genomic_DNA"/>
</dbReference>
<evidence type="ECO:0000313" key="3">
    <source>
        <dbReference type="EMBL" id="RGD58150.1"/>
    </source>
</evidence>
<comment type="caution">
    <text evidence="3">The sequence shown here is derived from an EMBL/GenBank/DDBJ whole genome shotgun (WGS) entry which is preliminary data.</text>
</comment>
<dbReference type="RefSeq" id="WP_117486803.1">
    <property type="nucleotide sequence ID" value="NZ_QVIG01000001.1"/>
</dbReference>
<keyword evidence="1" id="KW-0472">Membrane</keyword>
<name>A0A372ZRX0_9ACTN</name>
<feature type="transmembrane region" description="Helical" evidence="1">
    <location>
        <begin position="117"/>
        <end position="138"/>
    </location>
</feature>
<dbReference type="Pfam" id="PF23636">
    <property type="entry name" value="DUF7144"/>
    <property type="match status" value="1"/>
</dbReference>
<keyword evidence="1" id="KW-1133">Transmembrane helix</keyword>
<keyword evidence="1" id="KW-0812">Transmembrane</keyword>
<protein>
    <recommendedName>
        <fullName evidence="2">DUF7144 domain-containing protein</fullName>
    </recommendedName>
</protein>
<gene>
    <name evidence="3" type="ORF">DR950_10440</name>
</gene>
<organism evidence="3 4">
    <name type="scientific">Kitasatospora xanthocidica</name>
    <dbReference type="NCBI Taxonomy" id="83382"/>
    <lineage>
        <taxon>Bacteria</taxon>
        <taxon>Bacillati</taxon>
        <taxon>Actinomycetota</taxon>
        <taxon>Actinomycetes</taxon>
        <taxon>Kitasatosporales</taxon>
        <taxon>Streptomycetaceae</taxon>
        <taxon>Kitasatospora</taxon>
    </lineage>
</organism>
<reference evidence="3 4" key="1">
    <citation type="submission" date="2018-08" db="EMBL/GenBank/DDBJ databases">
        <title>Diversity &amp; Physiological Properties of Lignin-Decomposing Actinobacteria from Soil.</title>
        <authorList>
            <person name="Roh S.G."/>
            <person name="Kim S.B."/>
        </authorList>
    </citation>
    <scope>NUCLEOTIDE SEQUENCE [LARGE SCALE GENOMIC DNA]</scope>
    <source>
        <strain evidence="3 4">MMS17-GH009</strain>
    </source>
</reference>
<evidence type="ECO:0000256" key="1">
    <source>
        <dbReference type="SAM" id="Phobius"/>
    </source>
</evidence>
<dbReference type="InterPro" id="IPR055568">
    <property type="entry name" value="DUF7144"/>
</dbReference>
<feature type="domain" description="DUF7144" evidence="2">
    <location>
        <begin position="24"/>
        <end position="135"/>
    </location>
</feature>
<dbReference type="Proteomes" id="UP000263377">
    <property type="component" value="Unassembled WGS sequence"/>
</dbReference>
<evidence type="ECO:0000259" key="2">
    <source>
        <dbReference type="Pfam" id="PF23636"/>
    </source>
</evidence>